<protein>
    <recommendedName>
        <fullName evidence="2">Rab-GAP TBC domain-containing protein</fullName>
    </recommendedName>
</protein>
<feature type="region of interest" description="Disordered" evidence="1">
    <location>
        <begin position="222"/>
        <end position="249"/>
    </location>
</feature>
<feature type="region of interest" description="Disordered" evidence="1">
    <location>
        <begin position="908"/>
        <end position="953"/>
    </location>
</feature>
<dbReference type="Gene3D" id="1.10.472.80">
    <property type="entry name" value="Ypt/Rab-GAP domain of gyp1p, domain 3"/>
    <property type="match status" value="1"/>
</dbReference>
<feature type="compositionally biased region" description="Basic residues" evidence="1">
    <location>
        <begin position="380"/>
        <end position="391"/>
    </location>
</feature>
<dbReference type="PANTHER" id="PTHR47219:SF20">
    <property type="entry name" value="TBC1 DOMAIN FAMILY MEMBER 2B"/>
    <property type="match status" value="1"/>
</dbReference>
<feature type="region of interest" description="Disordered" evidence="1">
    <location>
        <begin position="823"/>
        <end position="851"/>
    </location>
</feature>
<dbReference type="InterPro" id="IPR035969">
    <property type="entry name" value="Rab-GAP_TBC_sf"/>
</dbReference>
<dbReference type="GO" id="GO:0031267">
    <property type="term" value="F:small GTPase binding"/>
    <property type="evidence" value="ECO:0007669"/>
    <property type="project" value="TreeGrafter"/>
</dbReference>
<dbReference type="PANTHER" id="PTHR47219">
    <property type="entry name" value="RAB GTPASE-ACTIVATING PROTEIN 1-LIKE"/>
    <property type="match status" value="1"/>
</dbReference>
<evidence type="ECO:0000313" key="3">
    <source>
        <dbReference type="EMBL" id="KAK6337804.1"/>
    </source>
</evidence>
<reference evidence="3 4" key="1">
    <citation type="submission" date="2019-10" db="EMBL/GenBank/DDBJ databases">
        <authorList>
            <person name="Palmer J.M."/>
        </authorList>
    </citation>
    <scope>NUCLEOTIDE SEQUENCE [LARGE SCALE GENOMIC DNA]</scope>
    <source>
        <strain evidence="3 4">TWF696</strain>
    </source>
</reference>
<feature type="compositionally biased region" description="Low complexity" evidence="1">
    <location>
        <begin position="93"/>
        <end position="104"/>
    </location>
</feature>
<dbReference type="SMART" id="SM00164">
    <property type="entry name" value="TBC"/>
    <property type="match status" value="1"/>
</dbReference>
<feature type="compositionally biased region" description="Low complexity" evidence="1">
    <location>
        <begin position="656"/>
        <end position="666"/>
    </location>
</feature>
<feature type="compositionally biased region" description="Low complexity" evidence="1">
    <location>
        <begin position="111"/>
        <end position="125"/>
    </location>
</feature>
<dbReference type="InterPro" id="IPR050302">
    <property type="entry name" value="Rab_GAP_TBC_domain"/>
</dbReference>
<feature type="compositionally biased region" description="Polar residues" evidence="1">
    <location>
        <begin position="724"/>
        <end position="750"/>
    </location>
</feature>
<feature type="compositionally biased region" description="Low complexity" evidence="1">
    <location>
        <begin position="228"/>
        <end position="239"/>
    </location>
</feature>
<organism evidence="3 4">
    <name type="scientific">Orbilia brochopaga</name>
    <dbReference type="NCBI Taxonomy" id="3140254"/>
    <lineage>
        <taxon>Eukaryota</taxon>
        <taxon>Fungi</taxon>
        <taxon>Dikarya</taxon>
        <taxon>Ascomycota</taxon>
        <taxon>Pezizomycotina</taxon>
        <taxon>Orbiliomycetes</taxon>
        <taxon>Orbiliales</taxon>
        <taxon>Orbiliaceae</taxon>
        <taxon>Orbilia</taxon>
    </lineage>
</organism>
<dbReference type="EMBL" id="JAVHNQ010000010">
    <property type="protein sequence ID" value="KAK6337804.1"/>
    <property type="molecule type" value="Genomic_DNA"/>
</dbReference>
<evidence type="ECO:0000313" key="4">
    <source>
        <dbReference type="Proteomes" id="UP001375240"/>
    </source>
</evidence>
<gene>
    <name evidence="3" type="ORF">TWF696_001284</name>
</gene>
<feature type="region of interest" description="Disordered" evidence="1">
    <location>
        <begin position="358"/>
        <end position="796"/>
    </location>
</feature>
<name>A0AAV9UAJ9_9PEZI</name>
<dbReference type="Pfam" id="PF00566">
    <property type="entry name" value="RabGAP-TBC"/>
    <property type="match status" value="1"/>
</dbReference>
<dbReference type="InterPro" id="IPR000195">
    <property type="entry name" value="Rab-GAP-TBC_dom"/>
</dbReference>
<feature type="region of interest" description="Disordered" evidence="1">
    <location>
        <begin position="93"/>
        <end position="125"/>
    </location>
</feature>
<feature type="compositionally biased region" description="Low complexity" evidence="1">
    <location>
        <begin position="368"/>
        <end position="379"/>
    </location>
</feature>
<feature type="compositionally biased region" description="Low complexity" evidence="1">
    <location>
        <begin position="409"/>
        <end position="438"/>
    </location>
</feature>
<sequence length="1365" mass="149593">MPTAVLRPRQTETLYRYGLKYHHADGQADTRHRDNPRAGKPGAGVVTAAGGGFGSNINTSCSISFNSKVISSASSVRSVRTQYTYRGPAAATTATNTTTTTTPAVSQRGKTTTPTPYAASTSRTANSNYNLNPKAAFDFDFARPVGTTTTTTTPKSAAPSIKAASIRSIPAVKAKAVSVKSLPARSLPVPASKITPTVIKVPLPTTPALSVHKVAPISKIPRVQKCEPTTTTTPAASRPSSRKGQLPAAAVPVPVSVPVPVPVPVQVAEPKEKKTKQPAASRRLVPFTDTRKLQPMPNMMVEEHRPVHTVADMPGHPHPFQHHHHMAGGNGGGGGGVVGGVGGNGVGGGDLVPVMPSGDFDSSDNHAHSSNYNYYNHNINHNHHHHHHQSQPRRAGGTIPTAPGGGVGITSPVSSGPNGPNNVNSNWPPNSPALSSSPAGFPPRRDSKKGSNQLQHRRPSPPASTSHPNNNSASPNVPSDWPLDSGQQHPQTRGPIQPRRHPLQRQLSHPNAPPRRSHSPGRPPASGANSTSTPDHDRDAHLLNGYPPVRSYTPDLMANASPQRSSPVPFENIQRQQRPPPNGPANYGPFPNSHPKGLRIRTGPAPPHIHTQNRGRTTPDQRFDRNGRHPEESGMRSPIIQMPLAFNKIASRQDQSRSSSPTTRSPIEGFHSLTSTRPADRRPTILRAEVSPSEERSSPRGTPENLVTAARLDEITSHPISAKPSASSPELRQKRSQSPFPDSHSFNESPSAVRGSFRTALKQTGLADAPNGTRSSIVTNNSATTTSASEIGDVSGEMSVEDAIGMYESDDDDWDPTEVPVIDRTKRTDSGTPVEESSTTKPVSMKEDRMSRSGLADFLIKQREEAASPSSPTTDERGVSLVLENGINLEAELHDAQNNEWAAITDKRRSAQVEPAPPQETEIVDDWSEISRPAPDDTPPRYPPMKPSAPRDRYGFRTETQYVTAAEYNAWNSKYEEIMVRRKKKWSSLLKEAGLTPLDNEVPVRFPPRSQKVKRFVRKGIPPEWRGNAWWFYASGQKYISKNPGLYEKLVAQGAPTDSEAPELIERDLHRTHPDNIHFKPDLKPTLPNSTKPTKHKQSNSKIVETPIIKSLRRVLTAFAVYVPRIGYCQSLNFWAGMLLLFMDEEKAFWMLYIITHQYLPGTHERSLEGSNIDQAVLMMAVKDAMPSVWAKISLCLDGTSVSFNNSKLPDITLCTASWLMSGFISNLPIETVLRVWDAFFYEGSKILFRVSLGLFKIAEPAIKAVNDPVEVFQIVQTTPRKCIDAGALMDLCFKRRNGYGHLSQDDIDHRRRERKEMLEREKRAINEGVPRSSKDDLSIRKGFARELLEEGEDNIRRFRNFIKR</sequence>
<feature type="region of interest" description="Disordered" evidence="1">
    <location>
        <begin position="1078"/>
        <end position="1100"/>
    </location>
</feature>
<comment type="caution">
    <text evidence="3">The sequence shown here is derived from an EMBL/GenBank/DDBJ whole genome shotgun (WGS) entry which is preliminary data.</text>
</comment>
<dbReference type="Proteomes" id="UP001375240">
    <property type="component" value="Unassembled WGS sequence"/>
</dbReference>
<accession>A0AAV9UAJ9</accession>
<feature type="compositionally biased region" description="Basic and acidic residues" evidence="1">
    <location>
        <begin position="617"/>
        <end position="634"/>
    </location>
</feature>
<feature type="domain" description="Rab-GAP TBC" evidence="2">
    <location>
        <begin position="1020"/>
        <end position="1244"/>
    </location>
</feature>
<keyword evidence="4" id="KW-1185">Reference proteome</keyword>
<dbReference type="Gene3D" id="1.10.8.270">
    <property type="entry name" value="putative rabgap domain of human tbc1 domain family member 14 like domains"/>
    <property type="match status" value="1"/>
</dbReference>
<feature type="compositionally biased region" description="Low complexity" evidence="1">
    <location>
        <begin position="779"/>
        <end position="789"/>
    </location>
</feature>
<dbReference type="SUPFAM" id="SSF47923">
    <property type="entry name" value="Ypt/Rab-GAP domain of gyp1p"/>
    <property type="match status" value="2"/>
</dbReference>
<evidence type="ECO:0000259" key="2">
    <source>
        <dbReference type="PROSITE" id="PS50086"/>
    </source>
</evidence>
<proteinExistence type="predicted"/>
<dbReference type="PROSITE" id="PS50086">
    <property type="entry name" value="TBC_RABGAP"/>
    <property type="match status" value="1"/>
</dbReference>
<feature type="compositionally biased region" description="Low complexity" evidence="1">
    <location>
        <begin position="463"/>
        <end position="479"/>
    </location>
</feature>
<dbReference type="GO" id="GO:0005096">
    <property type="term" value="F:GTPase activator activity"/>
    <property type="evidence" value="ECO:0007669"/>
    <property type="project" value="TreeGrafter"/>
</dbReference>
<evidence type="ECO:0000256" key="1">
    <source>
        <dbReference type="SAM" id="MobiDB-lite"/>
    </source>
</evidence>